<dbReference type="EMBL" id="JAUZQC010000016">
    <property type="protein sequence ID" value="KAK5857847.1"/>
    <property type="molecule type" value="Genomic_DNA"/>
</dbReference>
<dbReference type="AlphaFoldDB" id="A0AAN8AK48"/>
<reference evidence="2 3" key="2">
    <citation type="journal article" date="2023" name="Mol. Biol. Evol.">
        <title>Genomics of Secondarily Temperate Adaptation in the Only Non-Antarctic Icefish.</title>
        <authorList>
            <person name="Rivera-Colon A.G."/>
            <person name="Rayamajhi N."/>
            <person name="Minhas B.F."/>
            <person name="Madrigal G."/>
            <person name="Bilyk K.T."/>
            <person name="Yoon V."/>
            <person name="Hune M."/>
            <person name="Gregory S."/>
            <person name="Cheng C.H.C."/>
            <person name="Catchen J.M."/>
        </authorList>
    </citation>
    <scope>NUCLEOTIDE SEQUENCE [LARGE SCALE GENOMIC DNA]</scope>
    <source>
        <strain evidence="2">JMC-PN-2008</strain>
    </source>
</reference>
<protein>
    <recommendedName>
        <fullName evidence="4">Small nuclear RNA activating complex, polypeptide 1b</fullName>
    </recommendedName>
</protein>
<dbReference type="InterPro" id="IPR019188">
    <property type="entry name" value="SNAPC1"/>
</dbReference>
<keyword evidence="3" id="KW-1185">Reference proteome</keyword>
<dbReference type="Pfam" id="PF09808">
    <property type="entry name" value="SNAPC1"/>
    <property type="match status" value="1"/>
</dbReference>
<evidence type="ECO:0000313" key="3">
    <source>
        <dbReference type="Proteomes" id="UP001346869"/>
    </source>
</evidence>
<dbReference type="GO" id="GO:0042796">
    <property type="term" value="P:snRNA transcription by RNA polymerase III"/>
    <property type="evidence" value="ECO:0007669"/>
    <property type="project" value="TreeGrafter"/>
</dbReference>
<dbReference type="PANTHER" id="PTHR15131:SF3">
    <property type="entry name" value="SNRNA-ACTIVATING PROTEIN COMPLEX SUBUNIT 1"/>
    <property type="match status" value="1"/>
</dbReference>
<reference evidence="2 3" key="1">
    <citation type="journal article" date="2023" name="Genes (Basel)">
        <title>Chromosome-Level Genome Assembly and Circadian Gene Repertoire of the Patagonia Blennie Eleginops maclovinus-The Closest Ancestral Proxy of Antarctic Cryonotothenioids.</title>
        <authorList>
            <person name="Cheng C.C."/>
            <person name="Rivera-Colon A.G."/>
            <person name="Minhas B.F."/>
            <person name="Wilson L."/>
            <person name="Rayamajhi N."/>
            <person name="Vargas-Chacoff L."/>
            <person name="Catchen J.M."/>
        </authorList>
    </citation>
    <scope>NUCLEOTIDE SEQUENCE [LARGE SCALE GENOMIC DNA]</scope>
    <source>
        <strain evidence="2">JMC-PN-2008</strain>
    </source>
</reference>
<dbReference type="Proteomes" id="UP001346869">
    <property type="component" value="Unassembled WGS sequence"/>
</dbReference>
<evidence type="ECO:0000256" key="1">
    <source>
        <dbReference type="SAM" id="MobiDB-lite"/>
    </source>
</evidence>
<sequence length="354" mass="40601">MEPYRAAVTSDCEKLLSRFHETDSVRFQVFSKIWREMNFSQIFYGTVNHQKRAFSRLILDSAYSFFLPPFSFQIRVGGLYLLYSLHQSQTAAPPEQIRLALKDWEDVKKFEKDAMDAQHLDAIYILRQLMLKKAFHFTAMPTHLAFKKLRKKEVPALCEKFIERACRPQEFINNDLLEELSNIHELYGNLKSSVSETSKESSVNLIRQDLIPRLRRTVVDFHNWQHRKGDSEEEEGSGEGASSQQDCSRRAGLIASIKSKAYGEAPEARRSRRHRQVEVDITSSVAGTWKSPAYIRRKIASLRVRTNESLHVSDDMHKGVASASKITHLTSLGFAAEDTPNRLNGGKDRIRVPS</sequence>
<evidence type="ECO:0000313" key="2">
    <source>
        <dbReference type="EMBL" id="KAK5857847.1"/>
    </source>
</evidence>
<dbReference type="GO" id="GO:0042795">
    <property type="term" value="P:snRNA transcription by RNA polymerase II"/>
    <property type="evidence" value="ECO:0007669"/>
    <property type="project" value="TreeGrafter"/>
</dbReference>
<dbReference type="GO" id="GO:0043565">
    <property type="term" value="F:sequence-specific DNA binding"/>
    <property type="evidence" value="ECO:0007669"/>
    <property type="project" value="TreeGrafter"/>
</dbReference>
<comment type="caution">
    <text evidence="2">The sequence shown here is derived from an EMBL/GenBank/DDBJ whole genome shotgun (WGS) entry which is preliminary data.</text>
</comment>
<organism evidence="2 3">
    <name type="scientific">Eleginops maclovinus</name>
    <name type="common">Patagonian blennie</name>
    <name type="synonym">Eleginus maclovinus</name>
    <dbReference type="NCBI Taxonomy" id="56733"/>
    <lineage>
        <taxon>Eukaryota</taxon>
        <taxon>Metazoa</taxon>
        <taxon>Chordata</taxon>
        <taxon>Craniata</taxon>
        <taxon>Vertebrata</taxon>
        <taxon>Euteleostomi</taxon>
        <taxon>Actinopterygii</taxon>
        <taxon>Neopterygii</taxon>
        <taxon>Teleostei</taxon>
        <taxon>Neoteleostei</taxon>
        <taxon>Acanthomorphata</taxon>
        <taxon>Eupercaria</taxon>
        <taxon>Perciformes</taxon>
        <taxon>Notothenioidei</taxon>
        <taxon>Eleginopidae</taxon>
        <taxon>Eleginops</taxon>
    </lineage>
</organism>
<feature type="region of interest" description="Disordered" evidence="1">
    <location>
        <begin position="226"/>
        <end position="248"/>
    </location>
</feature>
<name>A0AAN8AK48_ELEMC</name>
<accession>A0AAN8AK48</accession>
<gene>
    <name evidence="2" type="ORF">PBY51_011063</name>
</gene>
<dbReference type="PANTHER" id="PTHR15131">
    <property type="entry name" value="SMALL NUCLEAR RNA ACTIVATING COMPLEX, POLYPEPTIDE 1"/>
    <property type="match status" value="1"/>
</dbReference>
<dbReference type="GO" id="GO:0019185">
    <property type="term" value="C:snRNA-activating protein complex"/>
    <property type="evidence" value="ECO:0007669"/>
    <property type="project" value="TreeGrafter"/>
</dbReference>
<evidence type="ECO:0008006" key="4">
    <source>
        <dbReference type="Google" id="ProtNLM"/>
    </source>
</evidence>
<proteinExistence type="predicted"/>